<dbReference type="EMBL" id="GEDC01016310">
    <property type="protein sequence ID" value="JAS20988.1"/>
    <property type="molecule type" value="Transcribed_RNA"/>
</dbReference>
<dbReference type="Gene3D" id="1.10.533.10">
    <property type="entry name" value="Death Domain, Fas"/>
    <property type="match status" value="1"/>
</dbReference>
<protein>
    <recommendedName>
        <fullName evidence="1">Death domain-containing protein</fullName>
    </recommendedName>
</protein>
<dbReference type="AlphaFoldDB" id="A0A1B6D5N0"/>
<dbReference type="SUPFAM" id="SSF47986">
    <property type="entry name" value="DEATH domain"/>
    <property type="match status" value="1"/>
</dbReference>
<dbReference type="GO" id="GO:0007165">
    <property type="term" value="P:signal transduction"/>
    <property type="evidence" value="ECO:0007669"/>
    <property type="project" value="InterPro"/>
</dbReference>
<dbReference type="Pfam" id="PF00531">
    <property type="entry name" value="Death"/>
    <property type="match status" value="1"/>
</dbReference>
<dbReference type="InterPro" id="IPR011029">
    <property type="entry name" value="DEATH-like_dom_sf"/>
</dbReference>
<feature type="domain" description="Death" evidence="1">
    <location>
        <begin position="257"/>
        <end position="334"/>
    </location>
</feature>
<name>A0A1B6D5N0_9HEMI</name>
<sequence length="342" mass="40127">MILGRNTIDGSLTVFYNYLKSYLFRQVDQIQNVDFSTLKIMFTHQINSNRTLSCINHIEELIEVLEKREEVTLLKIDLLETIFAYYGIDRVLIAEYNQLLFSVKNDRHLTCHQKINPIKTDNFNAEKCKTPNENYTKEANIDKVYNISNKSIKKNNETRECRSKQNVETFNNVKKLQTKNGRKDQLLYNEREVLPGSSRSKQNLKTFNNVRKLQTKDGRQDLLFCKEREMLPGSSNETVYLNKYMLPERAISIACQVGSKWKELARYLNLPEIRIDELEGNMSIGTKDKIKLVLDSYQNRCIDDLKESEILNGLLNAFKKIKRNDLHCQLTEYIQRLVFNSK</sequence>
<proteinExistence type="predicted"/>
<evidence type="ECO:0000259" key="1">
    <source>
        <dbReference type="PROSITE" id="PS50017"/>
    </source>
</evidence>
<dbReference type="InterPro" id="IPR000488">
    <property type="entry name" value="Death_dom"/>
</dbReference>
<accession>A0A1B6D5N0</accession>
<dbReference type="PROSITE" id="PS50017">
    <property type="entry name" value="DEATH_DOMAIN"/>
    <property type="match status" value="1"/>
</dbReference>
<organism evidence="2">
    <name type="scientific">Clastoptera arizonana</name>
    <name type="common">Arizona spittle bug</name>
    <dbReference type="NCBI Taxonomy" id="38151"/>
    <lineage>
        <taxon>Eukaryota</taxon>
        <taxon>Metazoa</taxon>
        <taxon>Ecdysozoa</taxon>
        <taxon>Arthropoda</taxon>
        <taxon>Hexapoda</taxon>
        <taxon>Insecta</taxon>
        <taxon>Pterygota</taxon>
        <taxon>Neoptera</taxon>
        <taxon>Paraneoptera</taxon>
        <taxon>Hemiptera</taxon>
        <taxon>Auchenorrhyncha</taxon>
        <taxon>Cercopoidea</taxon>
        <taxon>Clastopteridae</taxon>
        <taxon>Clastoptera</taxon>
    </lineage>
</organism>
<dbReference type="CDD" id="cd01670">
    <property type="entry name" value="Death"/>
    <property type="match status" value="1"/>
</dbReference>
<gene>
    <name evidence="2" type="ORF">g.17704</name>
</gene>
<reference evidence="2" key="1">
    <citation type="submission" date="2015-12" db="EMBL/GenBank/DDBJ databases">
        <title>De novo transcriptome assembly of four potential Pierce s Disease insect vectors from Arizona vineyards.</title>
        <authorList>
            <person name="Tassone E.E."/>
        </authorList>
    </citation>
    <scope>NUCLEOTIDE SEQUENCE</scope>
</reference>
<evidence type="ECO:0000313" key="2">
    <source>
        <dbReference type="EMBL" id="JAS20988.1"/>
    </source>
</evidence>